<feature type="non-terminal residue" evidence="1">
    <location>
        <position position="1"/>
    </location>
</feature>
<proteinExistence type="predicted"/>
<protein>
    <recommendedName>
        <fullName evidence="2">Cytochrome c domain-containing protein</fullName>
    </recommendedName>
</protein>
<sequence length="474" mass="53151">MRYGTKNEWKVTIGRILMLPAALLLMVPFALGAQDFASTSDVAFNPEDVTFNKDIAPILQRSCQNCHNPVGVAPMSLVTYDETRRFARRIKERTAIRDRAGAMPPWYVEKNIGIQQYKQDTSLSDEQVAMIAAWADNGTPEGDPADLPPVRVFDDNAEWTIRPDLVAISEEMFVGGGDADWWGEIESFATGLEEDRYVRAVQIREVNDIKDQQDNGRQTVGQRYVVHHMIWQTTSSGRGTSWPVHEVGRNPDVFDDDAGRLLRAGSMIGSSSIHLHSNGQDTRARLEVAFEFFPVGYEPKYQGSITSLANGSDIDVEANTTDQRLDAYLVTQRHTKIISFEPHLHAPGERMCLEAIWGFKAETLSCVGYDHNWVRTYVFADDYQPLLPRGTILHITGYMNNTGTNANIPDPRNWQGSGNRSVANMFIDLGERVSLSDEQFVEEMAERVEKFNLTKNDYLIGCPLCLATVPTPPA</sequence>
<evidence type="ECO:0000313" key="1">
    <source>
        <dbReference type="EMBL" id="SUZ58991.1"/>
    </source>
</evidence>
<accession>A0A381NWJ9</accession>
<dbReference type="EMBL" id="UINC01000654">
    <property type="protein sequence ID" value="SUZ58991.1"/>
    <property type="molecule type" value="Genomic_DNA"/>
</dbReference>
<reference evidence="1" key="1">
    <citation type="submission" date="2018-05" db="EMBL/GenBank/DDBJ databases">
        <authorList>
            <person name="Lanie J.A."/>
            <person name="Ng W.-L."/>
            <person name="Kazmierczak K.M."/>
            <person name="Andrzejewski T.M."/>
            <person name="Davidsen T.M."/>
            <person name="Wayne K.J."/>
            <person name="Tettelin H."/>
            <person name="Glass J.I."/>
            <person name="Rusch D."/>
            <person name="Podicherti R."/>
            <person name="Tsui H.-C.T."/>
            <person name="Winkler M.E."/>
        </authorList>
    </citation>
    <scope>NUCLEOTIDE SEQUENCE</scope>
</reference>
<organism evidence="1">
    <name type="scientific">marine metagenome</name>
    <dbReference type="NCBI Taxonomy" id="408172"/>
    <lineage>
        <taxon>unclassified sequences</taxon>
        <taxon>metagenomes</taxon>
        <taxon>ecological metagenomes</taxon>
    </lineage>
</organism>
<dbReference type="AlphaFoldDB" id="A0A381NWJ9"/>
<feature type="non-terminal residue" evidence="1">
    <location>
        <position position="474"/>
    </location>
</feature>
<gene>
    <name evidence="1" type="ORF">METZ01_LOCUS11845</name>
</gene>
<name>A0A381NWJ9_9ZZZZ</name>
<evidence type="ECO:0008006" key="2">
    <source>
        <dbReference type="Google" id="ProtNLM"/>
    </source>
</evidence>